<name>A0A1V8RR01_9HYPH</name>
<evidence type="ECO:0000313" key="2">
    <source>
        <dbReference type="Proteomes" id="UP000191905"/>
    </source>
</evidence>
<gene>
    <name evidence="1" type="ORF">BFN67_17530</name>
</gene>
<dbReference type="STRING" id="1873176.BFN67_17530"/>
<dbReference type="Proteomes" id="UP000191905">
    <property type="component" value="Unassembled WGS sequence"/>
</dbReference>
<proteinExistence type="predicted"/>
<reference evidence="1 2" key="1">
    <citation type="journal article" date="2016" name="Int. J. Syst. Evol. Microbiol.">
        <title>Pseudaminobacter manganicus sp. nov., isolated from sludge of a manganese mine.</title>
        <authorList>
            <person name="Li J."/>
            <person name="Huang J."/>
            <person name="Liao S."/>
            <person name="Wang G."/>
        </authorList>
    </citation>
    <scope>NUCLEOTIDE SEQUENCE [LARGE SCALE GENOMIC DNA]</scope>
    <source>
        <strain evidence="1 2">JH-7</strain>
    </source>
</reference>
<comment type="caution">
    <text evidence="1">The sequence shown here is derived from an EMBL/GenBank/DDBJ whole genome shotgun (WGS) entry which is preliminary data.</text>
</comment>
<protein>
    <submittedName>
        <fullName evidence="1">Uncharacterized protein</fullName>
    </submittedName>
</protein>
<organism evidence="1 2">
    <name type="scientific">Manganibacter manganicus</name>
    <dbReference type="NCBI Taxonomy" id="1873176"/>
    <lineage>
        <taxon>Bacteria</taxon>
        <taxon>Pseudomonadati</taxon>
        <taxon>Pseudomonadota</taxon>
        <taxon>Alphaproteobacteria</taxon>
        <taxon>Hyphomicrobiales</taxon>
        <taxon>Phyllobacteriaceae</taxon>
        <taxon>Manganibacter</taxon>
    </lineage>
</organism>
<dbReference type="OrthoDB" id="8116188at2"/>
<sequence length="69" mass="7764">MHTEREIDALLSQGEAGSIIDRLMAMPRPAEVGKAPNEWDRAVASRFETHLARQMRSLIDNADHHRDAA</sequence>
<evidence type="ECO:0000313" key="1">
    <source>
        <dbReference type="EMBL" id="OQM75578.1"/>
    </source>
</evidence>
<dbReference type="RefSeq" id="WP_080919684.1">
    <property type="nucleotide sequence ID" value="NZ_MDET01000014.1"/>
</dbReference>
<dbReference type="AlphaFoldDB" id="A0A1V8RR01"/>
<keyword evidence="2" id="KW-1185">Reference proteome</keyword>
<dbReference type="EMBL" id="MDET01000014">
    <property type="protein sequence ID" value="OQM75578.1"/>
    <property type="molecule type" value="Genomic_DNA"/>
</dbReference>
<accession>A0A1V8RR01</accession>